<dbReference type="SMART" id="SM00220">
    <property type="entry name" value="S_TKc"/>
    <property type="match status" value="1"/>
</dbReference>
<dbReference type="PROSITE" id="PS50011">
    <property type="entry name" value="PROTEIN_KINASE_DOM"/>
    <property type="match status" value="1"/>
</dbReference>
<dbReference type="InterPro" id="IPR000719">
    <property type="entry name" value="Prot_kinase_dom"/>
</dbReference>
<dbReference type="InterPro" id="IPR011009">
    <property type="entry name" value="Kinase-like_dom_sf"/>
</dbReference>
<evidence type="ECO:0000256" key="6">
    <source>
        <dbReference type="ARBA" id="ARBA00022840"/>
    </source>
</evidence>
<keyword evidence="4 9" id="KW-0547">Nucleotide-binding</keyword>
<reference evidence="12" key="1">
    <citation type="submission" date="2023-07" db="EMBL/GenBank/DDBJ databases">
        <authorList>
            <consortium name="AG Swart"/>
            <person name="Singh M."/>
            <person name="Singh A."/>
            <person name="Seah K."/>
            <person name="Emmerich C."/>
        </authorList>
    </citation>
    <scope>NUCLEOTIDE SEQUENCE</scope>
    <source>
        <strain evidence="12">DP1</strain>
    </source>
</reference>
<keyword evidence="6 9" id="KW-0067">ATP-binding</keyword>
<evidence type="ECO:0000256" key="7">
    <source>
        <dbReference type="ARBA" id="ARBA00047899"/>
    </source>
</evidence>
<dbReference type="AlphaFoldDB" id="A0AAD1Y7W4"/>
<evidence type="ECO:0000256" key="1">
    <source>
        <dbReference type="ARBA" id="ARBA00012513"/>
    </source>
</evidence>
<proteinExistence type="inferred from homology"/>
<comment type="similarity">
    <text evidence="10">Belongs to the protein kinase superfamily.</text>
</comment>
<evidence type="ECO:0000256" key="3">
    <source>
        <dbReference type="ARBA" id="ARBA00022679"/>
    </source>
</evidence>
<comment type="catalytic activity">
    <reaction evidence="7">
        <text>L-threonyl-[protein] + ATP = O-phospho-L-threonyl-[protein] + ADP + H(+)</text>
        <dbReference type="Rhea" id="RHEA:46608"/>
        <dbReference type="Rhea" id="RHEA-COMP:11060"/>
        <dbReference type="Rhea" id="RHEA-COMP:11605"/>
        <dbReference type="ChEBI" id="CHEBI:15378"/>
        <dbReference type="ChEBI" id="CHEBI:30013"/>
        <dbReference type="ChEBI" id="CHEBI:30616"/>
        <dbReference type="ChEBI" id="CHEBI:61977"/>
        <dbReference type="ChEBI" id="CHEBI:456216"/>
        <dbReference type="EC" id="2.7.11.1"/>
    </reaction>
</comment>
<evidence type="ECO:0000256" key="2">
    <source>
        <dbReference type="ARBA" id="ARBA00022527"/>
    </source>
</evidence>
<organism evidence="12 13">
    <name type="scientific">Euplotes crassus</name>
    <dbReference type="NCBI Taxonomy" id="5936"/>
    <lineage>
        <taxon>Eukaryota</taxon>
        <taxon>Sar</taxon>
        <taxon>Alveolata</taxon>
        <taxon>Ciliophora</taxon>
        <taxon>Intramacronucleata</taxon>
        <taxon>Spirotrichea</taxon>
        <taxon>Hypotrichia</taxon>
        <taxon>Euplotida</taxon>
        <taxon>Euplotidae</taxon>
        <taxon>Moneuplotes</taxon>
    </lineage>
</organism>
<keyword evidence="13" id="KW-1185">Reference proteome</keyword>
<evidence type="ECO:0000259" key="11">
    <source>
        <dbReference type="PROSITE" id="PS50011"/>
    </source>
</evidence>
<dbReference type="PIRSF" id="PIRSF000654">
    <property type="entry name" value="Integrin-linked_kinase"/>
    <property type="match status" value="1"/>
</dbReference>
<dbReference type="EMBL" id="CAMPGE010028582">
    <property type="protein sequence ID" value="CAI2386099.1"/>
    <property type="molecule type" value="Genomic_DNA"/>
</dbReference>
<evidence type="ECO:0000256" key="4">
    <source>
        <dbReference type="ARBA" id="ARBA00022741"/>
    </source>
</evidence>
<dbReference type="SUPFAM" id="SSF56112">
    <property type="entry name" value="Protein kinase-like (PK-like)"/>
    <property type="match status" value="1"/>
</dbReference>
<dbReference type="PANTHER" id="PTHR43895:SF32">
    <property type="entry name" value="SERINE_THREONINE-PROTEIN KINASE CHK1"/>
    <property type="match status" value="1"/>
</dbReference>
<feature type="binding site" evidence="9">
    <location>
        <position position="38"/>
    </location>
    <ligand>
        <name>ATP</name>
        <dbReference type="ChEBI" id="CHEBI:30616"/>
    </ligand>
</feature>
<dbReference type="Pfam" id="PF00069">
    <property type="entry name" value="Pkinase"/>
    <property type="match status" value="1"/>
</dbReference>
<dbReference type="GO" id="GO:0004674">
    <property type="term" value="F:protein serine/threonine kinase activity"/>
    <property type="evidence" value="ECO:0007669"/>
    <property type="project" value="UniProtKB-KW"/>
</dbReference>
<dbReference type="Gene3D" id="1.10.510.10">
    <property type="entry name" value="Transferase(Phosphotransferase) domain 1"/>
    <property type="match status" value="1"/>
</dbReference>
<keyword evidence="2 10" id="KW-0723">Serine/threonine-protein kinase</keyword>
<comment type="caution">
    <text evidence="12">The sequence shown here is derived from an EMBL/GenBank/DDBJ whole genome shotgun (WGS) entry which is preliminary data.</text>
</comment>
<evidence type="ECO:0000256" key="9">
    <source>
        <dbReference type="PROSITE-ProRule" id="PRU10141"/>
    </source>
</evidence>
<gene>
    <name evidence="12" type="ORF">ECRASSUSDP1_LOCUS27701</name>
</gene>
<evidence type="ECO:0000256" key="5">
    <source>
        <dbReference type="ARBA" id="ARBA00022777"/>
    </source>
</evidence>
<protein>
    <recommendedName>
        <fullName evidence="1">non-specific serine/threonine protein kinase</fullName>
        <ecNumber evidence="1">2.7.11.1</ecNumber>
    </recommendedName>
</protein>
<evidence type="ECO:0000313" key="12">
    <source>
        <dbReference type="EMBL" id="CAI2386099.1"/>
    </source>
</evidence>
<dbReference type="PROSITE" id="PS00108">
    <property type="entry name" value="PROTEIN_KINASE_ST"/>
    <property type="match status" value="1"/>
</dbReference>
<comment type="catalytic activity">
    <reaction evidence="8">
        <text>L-seryl-[protein] + ATP = O-phospho-L-seryl-[protein] + ADP + H(+)</text>
        <dbReference type="Rhea" id="RHEA:17989"/>
        <dbReference type="Rhea" id="RHEA-COMP:9863"/>
        <dbReference type="Rhea" id="RHEA-COMP:11604"/>
        <dbReference type="ChEBI" id="CHEBI:15378"/>
        <dbReference type="ChEBI" id="CHEBI:29999"/>
        <dbReference type="ChEBI" id="CHEBI:30616"/>
        <dbReference type="ChEBI" id="CHEBI:83421"/>
        <dbReference type="ChEBI" id="CHEBI:456216"/>
        <dbReference type="EC" id="2.7.11.1"/>
    </reaction>
</comment>
<evidence type="ECO:0000313" key="13">
    <source>
        <dbReference type="Proteomes" id="UP001295684"/>
    </source>
</evidence>
<evidence type="ECO:0000256" key="8">
    <source>
        <dbReference type="ARBA" id="ARBA00048679"/>
    </source>
</evidence>
<keyword evidence="5" id="KW-0418">Kinase</keyword>
<dbReference type="InterPro" id="IPR017441">
    <property type="entry name" value="Protein_kinase_ATP_BS"/>
</dbReference>
<dbReference type="PROSITE" id="PS00107">
    <property type="entry name" value="PROTEIN_KINASE_ATP"/>
    <property type="match status" value="1"/>
</dbReference>
<accession>A0AAD1Y7W4</accession>
<name>A0AAD1Y7W4_EUPCR</name>
<dbReference type="Proteomes" id="UP001295684">
    <property type="component" value="Unassembled WGS sequence"/>
</dbReference>
<dbReference type="GO" id="GO:0007165">
    <property type="term" value="P:signal transduction"/>
    <property type="evidence" value="ECO:0007669"/>
    <property type="project" value="TreeGrafter"/>
</dbReference>
<dbReference type="PANTHER" id="PTHR43895">
    <property type="entry name" value="CALCIUM/CALMODULIN-DEPENDENT PROTEIN KINASE KINASE-RELATED"/>
    <property type="match status" value="1"/>
</dbReference>
<dbReference type="InterPro" id="IPR008271">
    <property type="entry name" value="Ser/Thr_kinase_AS"/>
</dbReference>
<evidence type="ECO:0000256" key="10">
    <source>
        <dbReference type="RuleBase" id="RU000304"/>
    </source>
</evidence>
<sequence>MIDDTFMLMNYIGKGGSSKVFLVKDCRGQKVVLKVIRKDKRYMREDAERMLFKEHSVLQKLQSHPNIINSYGVKVDGIAIMEEEKEDIMYGILEHAKHGSIANFIRYTGGIEEDIAKFFMLQTCNAIEFIHQQGYAHLDIKLENILLDEFFNIKVADMGASINVQETLGWTDKRRGTKYYMAPEVASKSPKASYDAFKADIFSLGISLFVLLIGEFPNLGKLRDFSSTEGSEESSSLLQRQDHNLGTLKRFKNLSPDLQTLIKSMTDANPENRPTISEILENSWLCEVFSEKFREEVHSEMNARKEFMLDSSF</sequence>
<dbReference type="GO" id="GO:0005524">
    <property type="term" value="F:ATP binding"/>
    <property type="evidence" value="ECO:0007669"/>
    <property type="project" value="UniProtKB-UniRule"/>
</dbReference>
<feature type="domain" description="Protein kinase" evidence="11">
    <location>
        <begin position="6"/>
        <end position="285"/>
    </location>
</feature>
<keyword evidence="3" id="KW-0808">Transferase</keyword>
<dbReference type="EC" id="2.7.11.1" evidence="1"/>